<dbReference type="OrthoDB" id="2382051at2"/>
<accession>A0A162SHC2</accession>
<gene>
    <name evidence="2" type="ORF">AYW79_13060</name>
    <name evidence="3" type="ORF">B2M26_11925</name>
</gene>
<evidence type="ECO:0000313" key="5">
    <source>
        <dbReference type="Proteomes" id="UP000190229"/>
    </source>
</evidence>
<proteinExistence type="predicted"/>
<feature type="region of interest" description="Disordered" evidence="1">
    <location>
        <begin position="47"/>
        <end position="84"/>
    </location>
</feature>
<dbReference type="Proteomes" id="UP000190229">
    <property type="component" value="Unassembled WGS sequence"/>
</dbReference>
<reference evidence="2 4" key="1">
    <citation type="submission" date="2016-02" db="EMBL/GenBank/DDBJ databases">
        <title>Draft genome sequence of Acidibacillus ferrooxidans SLC66.</title>
        <authorList>
            <person name="Oliveira G."/>
            <person name="Nancucheo I."/>
            <person name="Dall'Agnol H."/>
            <person name="Johnson B."/>
            <person name="Oliveira R."/>
            <person name="Nunes G.L."/>
            <person name="Tzotzos G."/>
            <person name="Orellana S.C."/>
            <person name="Salim A.C."/>
            <person name="Araujo F.M."/>
        </authorList>
    </citation>
    <scope>NUCLEOTIDE SEQUENCE [LARGE SCALE GENOMIC DNA]</scope>
    <source>
        <strain evidence="2 4">SLC66</strain>
    </source>
</reference>
<dbReference type="Proteomes" id="UP000077421">
    <property type="component" value="Unassembled WGS sequence"/>
</dbReference>
<reference evidence="3 5" key="2">
    <citation type="submission" date="2017-02" db="EMBL/GenBank/DDBJ databases">
        <title>Draft genome of Acidibacillus ferrooxidans Huett2.</title>
        <authorList>
            <person name="Schopf S."/>
        </authorList>
    </citation>
    <scope>NUCLEOTIDE SEQUENCE [LARGE SCALE GENOMIC DNA]</scope>
    <source>
        <strain evidence="3 5">Huett2</strain>
    </source>
</reference>
<dbReference type="AlphaFoldDB" id="A0A162SHC2"/>
<comment type="caution">
    <text evidence="3">The sequence shown here is derived from an EMBL/GenBank/DDBJ whole genome shotgun (WGS) entry which is preliminary data.</text>
</comment>
<evidence type="ECO:0000313" key="4">
    <source>
        <dbReference type="Proteomes" id="UP000077421"/>
    </source>
</evidence>
<keyword evidence="5" id="KW-1185">Reference proteome</keyword>
<feature type="compositionally biased region" description="Basic and acidic residues" evidence="1">
    <location>
        <begin position="74"/>
        <end position="84"/>
    </location>
</feature>
<organism evidence="3 5">
    <name type="scientific">Ferroacidibacillus organovorans</name>
    <dbReference type="NCBI Taxonomy" id="1765683"/>
    <lineage>
        <taxon>Bacteria</taxon>
        <taxon>Bacillati</taxon>
        <taxon>Bacillota</taxon>
        <taxon>Bacilli</taxon>
        <taxon>Bacillales</taxon>
        <taxon>Alicyclobacillaceae</taxon>
        <taxon>Ferroacidibacillus</taxon>
    </lineage>
</organism>
<name>A0A162SHC2_9BACL</name>
<feature type="compositionally biased region" description="Basic and acidic residues" evidence="1">
    <location>
        <begin position="56"/>
        <end position="65"/>
    </location>
</feature>
<evidence type="ECO:0000256" key="1">
    <source>
        <dbReference type="SAM" id="MobiDB-lite"/>
    </source>
</evidence>
<dbReference type="STRING" id="1765683.B2M26_11925"/>
<evidence type="ECO:0000313" key="3">
    <source>
        <dbReference type="EMBL" id="OPG15423.1"/>
    </source>
</evidence>
<dbReference type="RefSeq" id="WP_067566764.1">
    <property type="nucleotide sequence ID" value="NZ_LSUQ01000059.1"/>
</dbReference>
<protein>
    <submittedName>
        <fullName evidence="3">Uncharacterized protein</fullName>
    </submittedName>
</protein>
<dbReference type="EMBL" id="MWPS01000032">
    <property type="protein sequence ID" value="OPG15423.1"/>
    <property type="molecule type" value="Genomic_DNA"/>
</dbReference>
<dbReference type="EMBL" id="LSUQ01000059">
    <property type="protein sequence ID" value="OAG92863.1"/>
    <property type="molecule type" value="Genomic_DNA"/>
</dbReference>
<evidence type="ECO:0000313" key="2">
    <source>
        <dbReference type="EMBL" id="OAG92863.1"/>
    </source>
</evidence>
<sequence>MTVEREELRRLVDELPENELNAARRYLEFIRDVGKDPVRFALENAMLDDEPETDEERERAKRADEDFMAGRTTSMDELKRELGL</sequence>